<dbReference type="GO" id="GO:0016616">
    <property type="term" value="F:oxidoreductase activity, acting on the CH-OH group of donors, NAD or NADP as acceptor"/>
    <property type="evidence" value="ECO:0007669"/>
    <property type="project" value="UniProtKB-ARBA"/>
</dbReference>
<dbReference type="SUPFAM" id="SSF51430">
    <property type="entry name" value="NAD(P)-linked oxidoreductase"/>
    <property type="match status" value="1"/>
</dbReference>
<dbReference type="Gene3D" id="3.20.20.100">
    <property type="entry name" value="NADP-dependent oxidoreductase domain"/>
    <property type="match status" value="1"/>
</dbReference>
<comment type="caution">
    <text evidence="5">The sequence shown here is derived from an EMBL/GenBank/DDBJ whole genome shotgun (WGS) entry which is preliminary data.</text>
</comment>
<evidence type="ECO:0000256" key="1">
    <source>
        <dbReference type="ARBA" id="ARBA00007905"/>
    </source>
</evidence>
<sequence>MEHVSVADDDVPAVGLGTWKLDGQTAYGTVKTALSLGYRHVDTAQAYGNERHVGNAIADSDVDRDDVFLTTKVRPDRYEPGDLKASVRESLHKLDTDYVDLLLLHWPNPLSDLDATLRAMADLVDDGAVTHVGVSNFSVDQLKRAQARSPVPIATNQVQFHPFKPQRELLRYCQDEDVMLTAYSPLAHGAVLDDDLLWAIGRSYDKTPAQVALRWATQHRGVCAIPKSTSREHLEQNLDIFDFKLDADEVERIARPNGLKTAETMLRGMLG</sequence>
<accession>A0ABD5VHJ9</accession>
<keyword evidence="2" id="KW-0521">NADP</keyword>
<keyword evidence="3" id="KW-0560">Oxidoreductase</keyword>
<dbReference type="PIRSF" id="PIRSF000097">
    <property type="entry name" value="AKR"/>
    <property type="match status" value="1"/>
</dbReference>
<comment type="similarity">
    <text evidence="1">Belongs to the aldo/keto reductase family.</text>
</comment>
<dbReference type="InterPro" id="IPR036812">
    <property type="entry name" value="NAD(P)_OxRdtase_dom_sf"/>
</dbReference>
<dbReference type="InterPro" id="IPR020471">
    <property type="entry name" value="AKR"/>
</dbReference>
<dbReference type="PROSITE" id="PS00798">
    <property type="entry name" value="ALDOKETO_REDUCTASE_1"/>
    <property type="match status" value="1"/>
</dbReference>
<evidence type="ECO:0000313" key="6">
    <source>
        <dbReference type="Proteomes" id="UP001596395"/>
    </source>
</evidence>
<name>A0ABD5VHJ9_9EURY</name>
<evidence type="ECO:0000256" key="3">
    <source>
        <dbReference type="ARBA" id="ARBA00023002"/>
    </source>
</evidence>
<dbReference type="AlphaFoldDB" id="A0ABD5VHJ9"/>
<keyword evidence="6" id="KW-1185">Reference proteome</keyword>
<dbReference type="PANTHER" id="PTHR43827">
    <property type="entry name" value="2,5-DIKETO-D-GLUCONIC ACID REDUCTASE"/>
    <property type="match status" value="1"/>
</dbReference>
<dbReference type="InterPro" id="IPR018170">
    <property type="entry name" value="Aldo/ket_reductase_CS"/>
</dbReference>
<reference evidence="5 6" key="1">
    <citation type="journal article" date="2019" name="Int. J. Syst. Evol. Microbiol.">
        <title>The Global Catalogue of Microorganisms (GCM) 10K type strain sequencing project: providing services to taxonomists for standard genome sequencing and annotation.</title>
        <authorList>
            <consortium name="The Broad Institute Genomics Platform"/>
            <consortium name="The Broad Institute Genome Sequencing Center for Infectious Disease"/>
            <person name="Wu L."/>
            <person name="Ma J."/>
        </authorList>
    </citation>
    <scope>NUCLEOTIDE SEQUENCE [LARGE SCALE GENOMIC DNA]</scope>
    <source>
        <strain evidence="5 6">GX26</strain>
    </source>
</reference>
<evidence type="ECO:0000313" key="5">
    <source>
        <dbReference type="EMBL" id="MFC6953562.1"/>
    </source>
</evidence>
<dbReference type="PRINTS" id="PR00069">
    <property type="entry name" value="ALDKETRDTASE"/>
</dbReference>
<evidence type="ECO:0000256" key="2">
    <source>
        <dbReference type="ARBA" id="ARBA00022857"/>
    </source>
</evidence>
<gene>
    <name evidence="5" type="ORF">ACFQGB_11875</name>
</gene>
<dbReference type="EMBL" id="JBHSXN010000002">
    <property type="protein sequence ID" value="MFC6953562.1"/>
    <property type="molecule type" value="Genomic_DNA"/>
</dbReference>
<dbReference type="Pfam" id="PF00248">
    <property type="entry name" value="Aldo_ket_red"/>
    <property type="match status" value="1"/>
</dbReference>
<feature type="domain" description="NADP-dependent oxidoreductase" evidence="4">
    <location>
        <begin position="14"/>
        <end position="254"/>
    </location>
</feature>
<evidence type="ECO:0000259" key="4">
    <source>
        <dbReference type="Pfam" id="PF00248"/>
    </source>
</evidence>
<dbReference type="InterPro" id="IPR023210">
    <property type="entry name" value="NADP_OxRdtase_dom"/>
</dbReference>
<dbReference type="Proteomes" id="UP001596395">
    <property type="component" value="Unassembled WGS sequence"/>
</dbReference>
<protein>
    <submittedName>
        <fullName evidence="5">Aldo/keto reductase</fullName>
    </submittedName>
</protein>
<dbReference type="PANTHER" id="PTHR43827:SF3">
    <property type="entry name" value="NADP-DEPENDENT OXIDOREDUCTASE DOMAIN-CONTAINING PROTEIN"/>
    <property type="match status" value="1"/>
</dbReference>
<organism evidence="5 6">
    <name type="scientific">Halorubellus litoreus</name>
    <dbReference type="NCBI Taxonomy" id="755308"/>
    <lineage>
        <taxon>Archaea</taxon>
        <taxon>Methanobacteriati</taxon>
        <taxon>Methanobacteriota</taxon>
        <taxon>Stenosarchaea group</taxon>
        <taxon>Halobacteria</taxon>
        <taxon>Halobacteriales</taxon>
        <taxon>Halorubellaceae</taxon>
        <taxon>Halorubellus</taxon>
    </lineage>
</organism>
<dbReference type="RefSeq" id="WP_336350519.1">
    <property type="nucleotide sequence ID" value="NZ_JAZAQL010000002.1"/>
</dbReference>
<proteinExistence type="inferred from homology"/>
<dbReference type="FunFam" id="3.20.20.100:FF:000002">
    <property type="entry name" value="2,5-diketo-D-gluconic acid reductase A"/>
    <property type="match status" value="1"/>
</dbReference>